<organism evidence="3 4">
    <name type="scientific">Trifolium pratense</name>
    <name type="common">Red clover</name>
    <dbReference type="NCBI Taxonomy" id="57577"/>
    <lineage>
        <taxon>Eukaryota</taxon>
        <taxon>Viridiplantae</taxon>
        <taxon>Streptophyta</taxon>
        <taxon>Embryophyta</taxon>
        <taxon>Tracheophyta</taxon>
        <taxon>Spermatophyta</taxon>
        <taxon>Magnoliopsida</taxon>
        <taxon>eudicotyledons</taxon>
        <taxon>Gunneridae</taxon>
        <taxon>Pentapetalae</taxon>
        <taxon>rosids</taxon>
        <taxon>fabids</taxon>
        <taxon>Fabales</taxon>
        <taxon>Fabaceae</taxon>
        <taxon>Papilionoideae</taxon>
        <taxon>50 kb inversion clade</taxon>
        <taxon>NPAAA clade</taxon>
        <taxon>Hologalegina</taxon>
        <taxon>IRL clade</taxon>
        <taxon>Trifolieae</taxon>
        <taxon>Trifolium</taxon>
    </lineage>
</organism>
<dbReference type="InterPro" id="IPR046848">
    <property type="entry name" value="E_motif"/>
</dbReference>
<evidence type="ECO:0000313" key="3">
    <source>
        <dbReference type="EMBL" id="PNY00382.1"/>
    </source>
</evidence>
<dbReference type="PANTHER" id="PTHR47926">
    <property type="entry name" value="PENTATRICOPEPTIDE REPEAT-CONTAINING PROTEIN"/>
    <property type="match status" value="1"/>
</dbReference>
<comment type="caution">
    <text evidence="3">The sequence shown here is derived from an EMBL/GenBank/DDBJ whole genome shotgun (WGS) entry which is preliminary data.</text>
</comment>
<keyword evidence="1" id="KW-0677">Repeat</keyword>
<dbReference type="EMBL" id="ASHM01018862">
    <property type="protein sequence ID" value="PNY00382.1"/>
    <property type="molecule type" value="Genomic_DNA"/>
</dbReference>
<evidence type="ECO:0000256" key="1">
    <source>
        <dbReference type="ARBA" id="ARBA00022737"/>
    </source>
</evidence>
<dbReference type="STRING" id="57577.A0A2K3NBF7"/>
<dbReference type="PROSITE" id="PS51375">
    <property type="entry name" value="PPR"/>
    <property type="match status" value="2"/>
</dbReference>
<evidence type="ECO:0000256" key="2">
    <source>
        <dbReference type="PROSITE-ProRule" id="PRU00708"/>
    </source>
</evidence>
<dbReference type="FunFam" id="1.25.40.10:FF:000158">
    <property type="entry name" value="pentatricopeptide repeat-containing protein At2g33680"/>
    <property type="match status" value="1"/>
</dbReference>
<name>A0A2K3NBF7_TRIPR</name>
<sequence>MQELGFQANDVTYVGLLTACSHAGLVDEGLKYFDELLKNRYIQVREDHYTCLIDLFGRAGRLKEAFNIIEGLGKEASLSVWGALLAGCREHGNTDIGKVVADKILETEPENAGIYSLLSNMYASVGKAKEAASVRIKMKDKGLKKQPGCSWIEVGNTVQVFVVSDQSHSQYEMLGYLLLDLHTKMKKAGNMPDDDLLVDAEI</sequence>
<feature type="repeat" description="PPR" evidence="2">
    <location>
        <begin position="111"/>
        <end position="145"/>
    </location>
</feature>
<evidence type="ECO:0000313" key="4">
    <source>
        <dbReference type="Proteomes" id="UP000236291"/>
    </source>
</evidence>
<reference evidence="3 4" key="1">
    <citation type="journal article" date="2014" name="Am. J. Bot.">
        <title>Genome assembly and annotation for red clover (Trifolium pratense; Fabaceae).</title>
        <authorList>
            <person name="Istvanek J."/>
            <person name="Jaros M."/>
            <person name="Krenek A."/>
            <person name="Repkova J."/>
        </authorList>
    </citation>
    <scope>NUCLEOTIDE SEQUENCE [LARGE SCALE GENOMIC DNA]</scope>
    <source>
        <strain evidence="4">cv. Tatra</strain>
        <tissue evidence="3">Young leaves</tissue>
    </source>
</reference>
<accession>A0A2K3NBF7</accession>
<gene>
    <name evidence="3" type="ORF">L195_g023662</name>
</gene>
<reference evidence="3 4" key="2">
    <citation type="journal article" date="2017" name="Front. Plant Sci.">
        <title>Gene Classification and Mining of Molecular Markers Useful in Red Clover (Trifolium pratense) Breeding.</title>
        <authorList>
            <person name="Istvanek J."/>
            <person name="Dluhosova J."/>
            <person name="Dluhos P."/>
            <person name="Patkova L."/>
            <person name="Nedelnik J."/>
            <person name="Repkova J."/>
        </authorList>
    </citation>
    <scope>NUCLEOTIDE SEQUENCE [LARGE SCALE GENOMIC DNA]</scope>
    <source>
        <strain evidence="4">cv. Tatra</strain>
        <tissue evidence="3">Young leaves</tissue>
    </source>
</reference>
<dbReference type="Pfam" id="PF01535">
    <property type="entry name" value="PPR"/>
    <property type="match status" value="2"/>
</dbReference>
<dbReference type="GO" id="GO:0099402">
    <property type="term" value="P:plant organ development"/>
    <property type="evidence" value="ECO:0007669"/>
    <property type="project" value="UniProtKB-ARBA"/>
</dbReference>
<proteinExistence type="predicted"/>
<protein>
    <submittedName>
        <fullName evidence="3">Pentatricopeptide repeat-containing protein mitochondrial-like</fullName>
    </submittedName>
</protein>
<dbReference type="InterPro" id="IPR002885">
    <property type="entry name" value="PPR_rpt"/>
</dbReference>
<dbReference type="AlphaFoldDB" id="A0A2K3NBF7"/>
<dbReference type="GO" id="GO:0003723">
    <property type="term" value="F:RNA binding"/>
    <property type="evidence" value="ECO:0007669"/>
    <property type="project" value="InterPro"/>
</dbReference>
<dbReference type="ExpressionAtlas" id="A0A2K3NBF7">
    <property type="expression patterns" value="baseline"/>
</dbReference>
<dbReference type="PANTHER" id="PTHR47926:SF373">
    <property type="entry name" value="TETRATRICOPEPTIDE-LIKE HELICAL DOMAIN SUPERFAMILY, DYW DOMAIN-CONTAINING PROTEIN"/>
    <property type="match status" value="1"/>
</dbReference>
<dbReference type="InterPro" id="IPR011990">
    <property type="entry name" value="TPR-like_helical_dom_sf"/>
</dbReference>
<dbReference type="GO" id="GO:0009451">
    <property type="term" value="P:RNA modification"/>
    <property type="evidence" value="ECO:0007669"/>
    <property type="project" value="InterPro"/>
</dbReference>
<dbReference type="Pfam" id="PF20431">
    <property type="entry name" value="E_motif"/>
    <property type="match status" value="1"/>
</dbReference>
<dbReference type="InterPro" id="IPR046960">
    <property type="entry name" value="PPR_At4g14850-like_plant"/>
</dbReference>
<feature type="repeat" description="PPR" evidence="2">
    <location>
        <begin position="9"/>
        <end position="43"/>
    </location>
</feature>
<dbReference type="Proteomes" id="UP000236291">
    <property type="component" value="Unassembled WGS sequence"/>
</dbReference>
<dbReference type="NCBIfam" id="TIGR00756">
    <property type="entry name" value="PPR"/>
    <property type="match status" value="1"/>
</dbReference>
<dbReference type="Gene3D" id="1.25.40.10">
    <property type="entry name" value="Tetratricopeptide repeat domain"/>
    <property type="match status" value="1"/>
</dbReference>